<dbReference type="InterPro" id="IPR014229">
    <property type="entry name" value="Spore_YtfJ"/>
</dbReference>
<keyword evidence="3" id="KW-1185">Reference proteome</keyword>
<accession>A0ABW0YJ62</accession>
<gene>
    <name evidence="2" type="ORF">ACFPU1_06595</name>
</gene>
<dbReference type="Pfam" id="PF09579">
    <property type="entry name" value="Spore_YtfJ"/>
    <property type="match status" value="1"/>
</dbReference>
<dbReference type="EMBL" id="JBHSOZ010000003">
    <property type="protein sequence ID" value="MFC5712443.1"/>
    <property type="molecule type" value="Genomic_DNA"/>
</dbReference>
<name>A0ABW0YJ62_9BACI</name>
<evidence type="ECO:0000313" key="2">
    <source>
        <dbReference type="EMBL" id="MFC5712443.1"/>
    </source>
</evidence>
<comment type="caution">
    <text evidence="2">The sequence shown here is derived from an EMBL/GenBank/DDBJ whole genome shotgun (WGS) entry which is preliminary data.</text>
</comment>
<proteinExistence type="predicted"/>
<sequence length="143" mass="15261">MKKDNRYEDKEGEDGMEKINIFEKAGEILNEGMKKQLVYGEPVRHGDKTVIPVSKKILSFGGGGGSGTEKESSQEGEGGGGGGAVREKPIGVYEVTDEETIFIPAFDLNRFLLTGIGCLAGALVISQLSGKTGLFSCKSKEEN</sequence>
<dbReference type="Proteomes" id="UP001596142">
    <property type="component" value="Unassembled WGS sequence"/>
</dbReference>
<protein>
    <submittedName>
        <fullName evidence="2">Spore germination protein GerW family protein</fullName>
    </submittedName>
</protein>
<organism evidence="2 3">
    <name type="scientific">Thalassorhabdus alkalitolerans</name>
    <dbReference type="NCBI Taxonomy" id="2282697"/>
    <lineage>
        <taxon>Bacteria</taxon>
        <taxon>Bacillati</taxon>
        <taxon>Bacillota</taxon>
        <taxon>Bacilli</taxon>
        <taxon>Bacillales</taxon>
        <taxon>Bacillaceae</taxon>
        <taxon>Thalassorhabdus</taxon>
    </lineage>
</organism>
<dbReference type="RefSeq" id="WP_157843014.1">
    <property type="nucleotide sequence ID" value="NZ_JBHSOZ010000003.1"/>
</dbReference>
<evidence type="ECO:0000256" key="1">
    <source>
        <dbReference type="SAM" id="MobiDB-lite"/>
    </source>
</evidence>
<evidence type="ECO:0000313" key="3">
    <source>
        <dbReference type="Proteomes" id="UP001596142"/>
    </source>
</evidence>
<feature type="region of interest" description="Disordered" evidence="1">
    <location>
        <begin position="61"/>
        <end position="87"/>
    </location>
</feature>
<reference evidence="3" key="1">
    <citation type="journal article" date="2019" name="Int. J. Syst. Evol. Microbiol.">
        <title>The Global Catalogue of Microorganisms (GCM) 10K type strain sequencing project: providing services to taxonomists for standard genome sequencing and annotation.</title>
        <authorList>
            <consortium name="The Broad Institute Genomics Platform"/>
            <consortium name="The Broad Institute Genome Sequencing Center for Infectious Disease"/>
            <person name="Wu L."/>
            <person name="Ma J."/>
        </authorList>
    </citation>
    <scope>NUCLEOTIDE SEQUENCE [LARGE SCALE GENOMIC DNA]</scope>
    <source>
        <strain evidence="3">CECT 7184</strain>
    </source>
</reference>